<evidence type="ECO:0000256" key="4">
    <source>
        <dbReference type="ARBA" id="ARBA00022833"/>
    </source>
</evidence>
<feature type="region of interest" description="Disordered" evidence="7">
    <location>
        <begin position="41"/>
        <end position="66"/>
    </location>
</feature>
<dbReference type="InterPro" id="IPR013087">
    <property type="entry name" value="Znf_C2H2_type"/>
</dbReference>
<keyword evidence="3 6" id="KW-0863">Zinc-finger</keyword>
<feature type="domain" description="C2H2-type" evidence="8">
    <location>
        <begin position="90"/>
        <end position="117"/>
    </location>
</feature>
<dbReference type="PANTHER" id="PTHR47287:SF15">
    <property type="entry name" value="ZINC FINGER PROTEIN 3-LIKE"/>
    <property type="match status" value="1"/>
</dbReference>
<evidence type="ECO:0000256" key="1">
    <source>
        <dbReference type="ARBA" id="ARBA00004123"/>
    </source>
</evidence>
<feature type="compositionally biased region" description="Basic and acidic residues" evidence="7">
    <location>
        <begin position="191"/>
        <end position="205"/>
    </location>
</feature>
<evidence type="ECO:0000256" key="6">
    <source>
        <dbReference type="PROSITE-ProRule" id="PRU00042"/>
    </source>
</evidence>
<dbReference type="PROSITE" id="PS00028">
    <property type="entry name" value="ZINC_FINGER_C2H2_1"/>
    <property type="match status" value="1"/>
</dbReference>
<proteinExistence type="predicted"/>
<name>A0A2Z6MV91_TRISU</name>
<organism evidence="9 10">
    <name type="scientific">Trifolium subterraneum</name>
    <name type="common">Subterranean clover</name>
    <dbReference type="NCBI Taxonomy" id="3900"/>
    <lineage>
        <taxon>Eukaryota</taxon>
        <taxon>Viridiplantae</taxon>
        <taxon>Streptophyta</taxon>
        <taxon>Embryophyta</taxon>
        <taxon>Tracheophyta</taxon>
        <taxon>Spermatophyta</taxon>
        <taxon>Magnoliopsida</taxon>
        <taxon>eudicotyledons</taxon>
        <taxon>Gunneridae</taxon>
        <taxon>Pentapetalae</taxon>
        <taxon>rosids</taxon>
        <taxon>fabids</taxon>
        <taxon>Fabales</taxon>
        <taxon>Fabaceae</taxon>
        <taxon>Papilionoideae</taxon>
        <taxon>50 kb inversion clade</taxon>
        <taxon>NPAAA clade</taxon>
        <taxon>Hologalegina</taxon>
        <taxon>IRL clade</taxon>
        <taxon>Trifolieae</taxon>
        <taxon>Trifolium</taxon>
    </lineage>
</organism>
<keyword evidence="4" id="KW-0862">Zinc</keyword>
<evidence type="ECO:0000256" key="2">
    <source>
        <dbReference type="ARBA" id="ARBA00022723"/>
    </source>
</evidence>
<dbReference type="OrthoDB" id="1420389at2759"/>
<evidence type="ECO:0000313" key="10">
    <source>
        <dbReference type="Proteomes" id="UP000242715"/>
    </source>
</evidence>
<feature type="region of interest" description="Disordered" evidence="7">
    <location>
        <begin position="179"/>
        <end position="205"/>
    </location>
</feature>
<dbReference type="Proteomes" id="UP000242715">
    <property type="component" value="Unassembled WGS sequence"/>
</dbReference>
<dbReference type="EMBL" id="DF973631">
    <property type="protein sequence ID" value="GAU36468.1"/>
    <property type="molecule type" value="Genomic_DNA"/>
</dbReference>
<evidence type="ECO:0000256" key="3">
    <source>
        <dbReference type="ARBA" id="ARBA00022771"/>
    </source>
</evidence>
<dbReference type="PROSITE" id="PS50157">
    <property type="entry name" value="ZINC_FINGER_C2H2_2"/>
    <property type="match status" value="1"/>
</dbReference>
<evidence type="ECO:0000259" key="8">
    <source>
        <dbReference type="PROSITE" id="PS50157"/>
    </source>
</evidence>
<accession>A0A2Z6MV91</accession>
<dbReference type="AlphaFoldDB" id="A0A2Z6MV91"/>
<gene>
    <name evidence="9" type="ORF">TSUD_166340</name>
</gene>
<keyword evidence="5" id="KW-0539">Nucleus</keyword>
<dbReference type="PANTHER" id="PTHR47287">
    <property type="entry name" value="C2H2 AND C2HC ZINC FINGERS SUPERFAMILY PROTEIN"/>
    <property type="match status" value="1"/>
</dbReference>
<evidence type="ECO:0000256" key="7">
    <source>
        <dbReference type="SAM" id="MobiDB-lite"/>
    </source>
</evidence>
<sequence length="205" mass="23111">MCNTDRDPNEGKEKVNEESVVNFKTMEIQKNENKRKAIVLVESDVETKNSKSPNNGDAAEEESTNSSKEMSPFLLFGFIVDPNKRIKHAYSCNFCSRKFINPQALGGHQNCHRVERRLKESAEELLSQNTITPYHMGYGYQYRGYDNMIPFATSSNFKAGQGIVSPQIIVPEIDYGSVSNGGAGGDDDVDHEEKQTRERKNPRLI</sequence>
<reference evidence="10" key="1">
    <citation type="journal article" date="2017" name="Front. Plant Sci.">
        <title>Climate Clever Clovers: New Paradigm to Reduce the Environmental Footprint of Ruminants by Breeding Low Methanogenic Forages Utilizing Haplotype Variation.</title>
        <authorList>
            <person name="Kaur P."/>
            <person name="Appels R."/>
            <person name="Bayer P.E."/>
            <person name="Keeble-Gagnere G."/>
            <person name="Wang J."/>
            <person name="Hirakawa H."/>
            <person name="Shirasawa K."/>
            <person name="Vercoe P."/>
            <person name="Stefanova K."/>
            <person name="Durmic Z."/>
            <person name="Nichols P."/>
            <person name="Revell C."/>
            <person name="Isobe S.N."/>
            <person name="Edwards D."/>
            <person name="Erskine W."/>
        </authorList>
    </citation>
    <scope>NUCLEOTIDE SEQUENCE [LARGE SCALE GENOMIC DNA]</scope>
    <source>
        <strain evidence="10">cv. Daliak</strain>
    </source>
</reference>
<dbReference type="InterPro" id="IPR036236">
    <property type="entry name" value="Znf_C2H2_sf"/>
</dbReference>
<protein>
    <recommendedName>
        <fullName evidence="8">C2H2-type domain-containing protein</fullName>
    </recommendedName>
</protein>
<keyword evidence="2" id="KW-0479">Metal-binding</keyword>
<dbReference type="GO" id="GO:0005634">
    <property type="term" value="C:nucleus"/>
    <property type="evidence" value="ECO:0007669"/>
    <property type="project" value="UniProtKB-SubCell"/>
</dbReference>
<dbReference type="Gene3D" id="3.30.160.60">
    <property type="entry name" value="Classic Zinc Finger"/>
    <property type="match status" value="1"/>
</dbReference>
<evidence type="ECO:0000313" key="9">
    <source>
        <dbReference type="EMBL" id="GAU36468.1"/>
    </source>
</evidence>
<dbReference type="GO" id="GO:0009788">
    <property type="term" value="P:negative regulation of abscisic acid-activated signaling pathway"/>
    <property type="evidence" value="ECO:0007669"/>
    <property type="project" value="InterPro"/>
</dbReference>
<keyword evidence="10" id="KW-1185">Reference proteome</keyword>
<dbReference type="GO" id="GO:0008270">
    <property type="term" value="F:zinc ion binding"/>
    <property type="evidence" value="ECO:0007669"/>
    <property type="project" value="UniProtKB-KW"/>
</dbReference>
<dbReference type="SUPFAM" id="SSF57667">
    <property type="entry name" value="beta-beta-alpha zinc fingers"/>
    <property type="match status" value="1"/>
</dbReference>
<evidence type="ECO:0000256" key="5">
    <source>
        <dbReference type="ARBA" id="ARBA00023242"/>
    </source>
</evidence>
<comment type="subcellular location">
    <subcellularLocation>
        <location evidence="1">Nucleus</location>
    </subcellularLocation>
</comment>
<dbReference type="InterPro" id="IPR044246">
    <property type="entry name" value="ZFP3-like"/>
</dbReference>